<evidence type="ECO:0000313" key="1">
    <source>
        <dbReference type="EMBL" id="KKM86912.1"/>
    </source>
</evidence>
<reference evidence="1" key="1">
    <citation type="journal article" date="2015" name="Nature">
        <title>Complex archaea that bridge the gap between prokaryotes and eukaryotes.</title>
        <authorList>
            <person name="Spang A."/>
            <person name="Saw J.H."/>
            <person name="Jorgensen S.L."/>
            <person name="Zaremba-Niedzwiedzka K."/>
            <person name="Martijn J."/>
            <person name="Lind A.E."/>
            <person name="van Eijk R."/>
            <person name="Schleper C."/>
            <person name="Guy L."/>
            <person name="Ettema T.J."/>
        </authorList>
    </citation>
    <scope>NUCLEOTIDE SEQUENCE</scope>
</reference>
<proteinExistence type="predicted"/>
<name>A0A0F9P0A7_9ZZZZ</name>
<gene>
    <name evidence="1" type="ORF">LCGC14_1274220</name>
</gene>
<accession>A0A0F9P0A7</accession>
<protein>
    <submittedName>
        <fullName evidence="1">Uncharacterized protein</fullName>
    </submittedName>
</protein>
<organism evidence="1">
    <name type="scientific">marine sediment metagenome</name>
    <dbReference type="NCBI Taxonomy" id="412755"/>
    <lineage>
        <taxon>unclassified sequences</taxon>
        <taxon>metagenomes</taxon>
        <taxon>ecological metagenomes</taxon>
    </lineage>
</organism>
<sequence>MYEFRVTVGMERGGEQVFIVSAEAESEKEAEDQIRYLVENSLEVLGISEIKMCS</sequence>
<dbReference type="AlphaFoldDB" id="A0A0F9P0A7"/>
<comment type="caution">
    <text evidence="1">The sequence shown here is derived from an EMBL/GenBank/DDBJ whole genome shotgun (WGS) entry which is preliminary data.</text>
</comment>
<dbReference type="EMBL" id="LAZR01007181">
    <property type="protein sequence ID" value="KKM86912.1"/>
    <property type="molecule type" value="Genomic_DNA"/>
</dbReference>